<comment type="similarity">
    <text evidence="1 2">Belongs to the prohibitin family.</text>
</comment>
<dbReference type="Pfam" id="PF01145">
    <property type="entry name" value="Band_7"/>
    <property type="match status" value="1"/>
</dbReference>
<keyword evidence="2" id="KW-0472">Membrane</keyword>
<organism evidence="4 5">
    <name type="scientific">Acanthamoeba castellanii (strain ATCC 30010 / Neff)</name>
    <dbReference type="NCBI Taxonomy" id="1257118"/>
    <lineage>
        <taxon>Eukaryota</taxon>
        <taxon>Amoebozoa</taxon>
        <taxon>Discosea</taxon>
        <taxon>Longamoebia</taxon>
        <taxon>Centramoebida</taxon>
        <taxon>Acanthamoebidae</taxon>
        <taxon>Acanthamoeba</taxon>
    </lineage>
</organism>
<proteinExistence type="inferred from homology"/>
<dbReference type="GO" id="GO:0005743">
    <property type="term" value="C:mitochondrial inner membrane"/>
    <property type="evidence" value="ECO:0007669"/>
    <property type="project" value="UniProtKB-SubCell"/>
</dbReference>
<dbReference type="PANTHER" id="PTHR23222:SF0">
    <property type="entry name" value="PROHIBITIN 1"/>
    <property type="match status" value="1"/>
</dbReference>
<feature type="domain" description="Band 7" evidence="3">
    <location>
        <begin position="32"/>
        <end position="194"/>
    </location>
</feature>
<dbReference type="FunFam" id="3.30.479.30:FF:000001">
    <property type="entry name" value="Prohibitin 2"/>
    <property type="match status" value="1"/>
</dbReference>
<dbReference type="SMART" id="SM00244">
    <property type="entry name" value="PHB"/>
    <property type="match status" value="1"/>
</dbReference>
<dbReference type="InterPro" id="IPR036013">
    <property type="entry name" value="Band_7/SPFH_dom_sf"/>
</dbReference>
<evidence type="ECO:0000256" key="1">
    <source>
        <dbReference type="ARBA" id="ARBA00009658"/>
    </source>
</evidence>
<dbReference type="OrthoDB" id="275637at2759"/>
<dbReference type="GeneID" id="14926397"/>
<name>L8HJF7_ACACF</name>
<dbReference type="RefSeq" id="XP_004368102.1">
    <property type="nucleotide sequence ID" value="XM_004368045.1"/>
</dbReference>
<dbReference type="InterPro" id="IPR000163">
    <property type="entry name" value="Prohibitin"/>
</dbReference>
<dbReference type="KEGG" id="acan:ACA1_291550"/>
<accession>L8HJF7</accession>
<dbReference type="Proteomes" id="UP000011083">
    <property type="component" value="Unassembled WGS sequence"/>
</dbReference>
<dbReference type="AlphaFoldDB" id="L8HJF7"/>
<evidence type="ECO:0000313" key="5">
    <source>
        <dbReference type="Proteomes" id="UP000011083"/>
    </source>
</evidence>
<dbReference type="VEuPathDB" id="AmoebaDB:ACA1_291550"/>
<dbReference type="CDD" id="cd03401">
    <property type="entry name" value="SPFH_prohibitin"/>
    <property type="match status" value="1"/>
</dbReference>
<dbReference type="STRING" id="1257118.L8HJF7"/>
<dbReference type="EMBL" id="KB007805">
    <property type="protein sequence ID" value="ELR25347.1"/>
    <property type="molecule type" value="Genomic_DNA"/>
</dbReference>
<keyword evidence="2" id="KW-0496">Mitochondrion</keyword>
<gene>
    <name evidence="4" type="ORF">ACA1_291550</name>
</gene>
<protein>
    <recommendedName>
        <fullName evidence="2">Prohibitin</fullName>
    </recommendedName>
</protein>
<evidence type="ECO:0000313" key="4">
    <source>
        <dbReference type="EMBL" id="ELR25347.1"/>
    </source>
</evidence>
<dbReference type="GO" id="GO:0007005">
    <property type="term" value="P:mitochondrion organization"/>
    <property type="evidence" value="ECO:0007669"/>
    <property type="project" value="TreeGrafter"/>
</dbReference>
<comment type="subcellular location">
    <subcellularLocation>
        <location evidence="2">Mitochondrion inner membrane</location>
    </subcellularLocation>
</comment>
<dbReference type="PRINTS" id="PR00679">
    <property type="entry name" value="PROHIBITIN"/>
</dbReference>
<sequence length="281" mass="31311">MMQKLQALGPALNKVAIGAVSVGAVGYALNESMYTVDGGERAIIFDRLRNGTRDFIVKPGTHFLIPFLQFPIIYDTRTTPFNIKTETGSKDLQRVNITLRVLYRPDKKKLPYIYQRLGVDYSANVFNSVGNEVLKAVVAQYDATELISRRETISNQIRQRLVKRAGTFGLKLEDVSITHLTFSPEYVRAIEHKQVAQQLAEQAKFVVAKNEQEKLAKIIVAEGEAEAAALISKAMSGPGYIALRRIEASRDIAEELSRSRNIVYLPSGTNVLMNLPQVGQQ</sequence>
<keyword evidence="2" id="KW-0999">Mitochondrion inner membrane</keyword>
<dbReference type="SUPFAM" id="SSF117892">
    <property type="entry name" value="Band 7/SPFH domain"/>
    <property type="match status" value="1"/>
</dbReference>
<dbReference type="PANTHER" id="PTHR23222">
    <property type="entry name" value="PROHIBITIN"/>
    <property type="match status" value="1"/>
</dbReference>
<evidence type="ECO:0000259" key="3">
    <source>
        <dbReference type="SMART" id="SM00244"/>
    </source>
</evidence>
<dbReference type="Gene3D" id="3.30.479.30">
    <property type="entry name" value="Band 7 domain"/>
    <property type="match status" value="1"/>
</dbReference>
<dbReference type="InterPro" id="IPR001107">
    <property type="entry name" value="Band_7"/>
</dbReference>
<keyword evidence="5" id="KW-1185">Reference proteome</keyword>
<reference evidence="4 5" key="1">
    <citation type="journal article" date="2013" name="Genome Biol.">
        <title>Genome of Acanthamoeba castellanii highlights extensive lateral gene transfer and early evolution of tyrosine kinase signaling.</title>
        <authorList>
            <person name="Clarke M."/>
            <person name="Lohan A.J."/>
            <person name="Liu B."/>
            <person name="Lagkouvardos I."/>
            <person name="Roy S."/>
            <person name="Zafar N."/>
            <person name="Bertelli C."/>
            <person name="Schilde C."/>
            <person name="Kianianmomeni A."/>
            <person name="Burglin T.R."/>
            <person name="Frech C."/>
            <person name="Turcotte B."/>
            <person name="Kopec K.O."/>
            <person name="Synnott J.M."/>
            <person name="Choo C."/>
            <person name="Paponov I."/>
            <person name="Finkler A."/>
            <person name="Soon Heng Tan C."/>
            <person name="Hutchins A.P."/>
            <person name="Weinmeier T."/>
            <person name="Rattei T."/>
            <person name="Chu J.S."/>
            <person name="Gimenez G."/>
            <person name="Irimia M."/>
            <person name="Rigden D.J."/>
            <person name="Fitzpatrick D.A."/>
            <person name="Lorenzo-Morales J."/>
            <person name="Bateman A."/>
            <person name="Chiu C.H."/>
            <person name="Tang P."/>
            <person name="Hegemann P."/>
            <person name="Fromm H."/>
            <person name="Raoult D."/>
            <person name="Greub G."/>
            <person name="Miranda-Saavedra D."/>
            <person name="Chen N."/>
            <person name="Nash P."/>
            <person name="Ginger M.L."/>
            <person name="Horn M."/>
            <person name="Schaap P."/>
            <person name="Caler L."/>
            <person name="Loftus B."/>
        </authorList>
    </citation>
    <scope>NUCLEOTIDE SEQUENCE [LARGE SCALE GENOMIC DNA]</scope>
    <source>
        <strain evidence="4 5">Neff</strain>
    </source>
</reference>
<dbReference type="OMA" id="YEFRLVT"/>
<evidence type="ECO:0000256" key="2">
    <source>
        <dbReference type="RuleBase" id="RU366048"/>
    </source>
</evidence>